<dbReference type="PROSITE" id="PS50920">
    <property type="entry name" value="SOLCAR"/>
    <property type="match status" value="2"/>
</dbReference>
<evidence type="ECO:0000313" key="12">
    <source>
        <dbReference type="EMBL" id="KAB1261311.1"/>
    </source>
</evidence>
<comment type="subcellular location">
    <subcellularLocation>
        <location evidence="1">Membrane</location>
        <topology evidence="1">Multi-pass membrane protein</topology>
    </subcellularLocation>
</comment>
<dbReference type="SUPFAM" id="SSF103506">
    <property type="entry name" value="Mitochondrial carrier"/>
    <property type="match status" value="1"/>
</dbReference>
<dbReference type="Proteomes" id="UP000299084">
    <property type="component" value="Unassembled WGS sequence"/>
</dbReference>
<feature type="transmembrane region" description="Helical" evidence="11">
    <location>
        <begin position="194"/>
        <end position="217"/>
    </location>
</feature>
<keyword evidence="7 8" id="KW-0472">Membrane</keyword>
<dbReference type="GO" id="GO:0016020">
    <property type="term" value="C:membrane"/>
    <property type="evidence" value="ECO:0007669"/>
    <property type="project" value="UniProtKB-SubCell"/>
</dbReference>
<dbReference type="Pfam" id="PF00153">
    <property type="entry name" value="Mito_carr"/>
    <property type="match status" value="2"/>
</dbReference>
<keyword evidence="3 9" id="KW-0813">Transport</keyword>
<keyword evidence="4 8" id="KW-0812">Transmembrane</keyword>
<evidence type="ECO:0000256" key="5">
    <source>
        <dbReference type="ARBA" id="ARBA00022737"/>
    </source>
</evidence>
<evidence type="ECO:0000256" key="3">
    <source>
        <dbReference type="ARBA" id="ARBA00022448"/>
    </source>
</evidence>
<protein>
    <submittedName>
        <fullName evidence="12">Mitochondrial uncoupling protein 4</fullName>
    </submittedName>
</protein>
<gene>
    <name evidence="12" type="ORF">Cadr_000021764</name>
</gene>
<evidence type="ECO:0000256" key="6">
    <source>
        <dbReference type="ARBA" id="ARBA00022989"/>
    </source>
</evidence>
<evidence type="ECO:0000256" key="9">
    <source>
        <dbReference type="RuleBase" id="RU000488"/>
    </source>
</evidence>
<dbReference type="InterPro" id="IPR023395">
    <property type="entry name" value="MCP_dom_sf"/>
</dbReference>
<keyword evidence="6 11" id="KW-1133">Transmembrane helix</keyword>
<name>A0A5N4CR33_CAMDR</name>
<dbReference type="Gene3D" id="1.50.40.10">
    <property type="entry name" value="Mitochondrial carrier domain"/>
    <property type="match status" value="1"/>
</dbReference>
<evidence type="ECO:0000256" key="1">
    <source>
        <dbReference type="ARBA" id="ARBA00004141"/>
    </source>
</evidence>
<evidence type="ECO:0000256" key="7">
    <source>
        <dbReference type="ARBA" id="ARBA00023136"/>
    </source>
</evidence>
<accession>A0A5N4CR33</accession>
<evidence type="ECO:0000256" key="4">
    <source>
        <dbReference type="ARBA" id="ARBA00022692"/>
    </source>
</evidence>
<comment type="caution">
    <text evidence="12">The sequence shown here is derived from an EMBL/GenBank/DDBJ whole genome shotgun (WGS) entry which is preliminary data.</text>
</comment>
<keyword evidence="13" id="KW-1185">Reference proteome</keyword>
<dbReference type="AlphaFoldDB" id="A0A5N4CR33"/>
<feature type="repeat" description="Solcar" evidence="8">
    <location>
        <begin position="62"/>
        <end position="154"/>
    </location>
</feature>
<sequence length="338" mass="37187">MSAPEDEERLLPLTQRWPRASKFLLSGCAATVAELGTRPPSLGLPRESSRGRAGVGDPAGGLVSRKSVIGGMMAGVVGQFLANPTDLVKVQMQMEGKRKLEGKPLRFRGVHHAFAKIFTEGGIRGLWAGWVPNIQRAALVNMGDLTTYDTVKHYLVLNTPLEDNIMTHGLSRKEQYLQFFAARLHIIHQKPATYYLSISFICIYSLCSGLVASILGTPADVIKSRIMNQPRDKQGRGLLYKSSTDCLIQAVQGEGFMSLYKGFLPSWLRMNEKDGDSDLSTVYLQATAEALGINGITKGGRHPSINMKLVAKSLATPWSLVFWLTYEKIREMSGVSPF</sequence>
<comment type="similarity">
    <text evidence="2 9">Belongs to the mitochondrial carrier (TC 2.A.29) family.</text>
</comment>
<evidence type="ECO:0000313" key="13">
    <source>
        <dbReference type="Proteomes" id="UP000299084"/>
    </source>
</evidence>
<evidence type="ECO:0000256" key="10">
    <source>
        <dbReference type="SAM" id="MobiDB-lite"/>
    </source>
</evidence>
<dbReference type="InterPro" id="IPR018108">
    <property type="entry name" value="MCP_transmembrane"/>
</dbReference>
<feature type="repeat" description="Solcar" evidence="8">
    <location>
        <begin position="196"/>
        <end position="290"/>
    </location>
</feature>
<keyword evidence="5" id="KW-0677">Repeat</keyword>
<proteinExistence type="inferred from homology"/>
<evidence type="ECO:0000256" key="2">
    <source>
        <dbReference type="ARBA" id="ARBA00006375"/>
    </source>
</evidence>
<evidence type="ECO:0000256" key="11">
    <source>
        <dbReference type="SAM" id="Phobius"/>
    </source>
</evidence>
<reference evidence="12 13" key="1">
    <citation type="journal article" date="2019" name="Mol. Ecol. Resour.">
        <title>Improving Illumina assemblies with Hi-C and long reads: an example with the North African dromedary.</title>
        <authorList>
            <person name="Elbers J.P."/>
            <person name="Rogers M.F."/>
            <person name="Perelman P.L."/>
            <person name="Proskuryakova A.A."/>
            <person name="Serdyukova N.A."/>
            <person name="Johnson W.E."/>
            <person name="Horin P."/>
            <person name="Corander J."/>
            <person name="Murphy D."/>
            <person name="Burger P.A."/>
        </authorList>
    </citation>
    <scope>NUCLEOTIDE SEQUENCE [LARGE SCALE GENOMIC DNA]</scope>
    <source>
        <strain evidence="12">Drom800</strain>
        <tissue evidence="12">Blood</tissue>
    </source>
</reference>
<dbReference type="EMBL" id="JWIN03000020">
    <property type="protein sequence ID" value="KAB1261311.1"/>
    <property type="molecule type" value="Genomic_DNA"/>
</dbReference>
<evidence type="ECO:0000256" key="8">
    <source>
        <dbReference type="PROSITE-ProRule" id="PRU00282"/>
    </source>
</evidence>
<dbReference type="InterPro" id="IPR050391">
    <property type="entry name" value="Mito_Metabolite_Transporter"/>
</dbReference>
<dbReference type="PANTHER" id="PTHR45618">
    <property type="entry name" value="MITOCHONDRIAL DICARBOXYLATE CARRIER-RELATED"/>
    <property type="match status" value="1"/>
</dbReference>
<feature type="region of interest" description="Disordered" evidence="10">
    <location>
        <begin position="37"/>
        <end position="57"/>
    </location>
</feature>
<organism evidence="12 13">
    <name type="scientific">Camelus dromedarius</name>
    <name type="common">Dromedary</name>
    <name type="synonym">Arabian camel</name>
    <dbReference type="NCBI Taxonomy" id="9838"/>
    <lineage>
        <taxon>Eukaryota</taxon>
        <taxon>Metazoa</taxon>
        <taxon>Chordata</taxon>
        <taxon>Craniata</taxon>
        <taxon>Vertebrata</taxon>
        <taxon>Euteleostomi</taxon>
        <taxon>Mammalia</taxon>
        <taxon>Eutheria</taxon>
        <taxon>Laurasiatheria</taxon>
        <taxon>Artiodactyla</taxon>
        <taxon>Tylopoda</taxon>
        <taxon>Camelidae</taxon>
        <taxon>Camelus</taxon>
    </lineage>
</organism>